<sequence length="401" mass="43482">MYRLFASAALVATASAVTTNYTSTVDPTKINIPNTPQTTSYDVATECTYYAPPVPILPTDWPNNWQVATSNGMNTSAEYTTLYNSINWNNAPKINPRTMGADGALVTTGYDTVNDPDCWWTATQCVNPKAAGVLKDISACPEPETWGLTYDDGPNCSHNAFYDFLQQQNLKASMFYIGSNVMNWPYGAQRGVKDGHHISVHTWSHPMMTTLSNQAVLAELYYATKMIKYVTGLTPLYWRPPLGDVDDRVRWIASQLNLTAIIWNLDTDDWAAGTTVTVQQVQQNYQNFIQDGTNGTFASKGNIVLSHEINNMTMDFAIQNIPNIKKAYKNVLDVATCMNITYPYVETTVSFASFGGGSSSSNGSVSPGGSGSSSTSKSAASGTQANAALAIAAAFAVVAFL</sequence>
<dbReference type="GO" id="GO:0046872">
    <property type="term" value="F:metal ion binding"/>
    <property type="evidence" value="ECO:0007669"/>
    <property type="project" value="UniProtKB-KW"/>
</dbReference>
<comment type="catalytic activity">
    <reaction evidence="21">
        <text>[(1-&gt;4)-N-acetyl-beta-D-glucosaminyl](n) + n H2O = chitosan + n acetate</text>
        <dbReference type="Rhea" id="RHEA:10464"/>
        <dbReference type="Rhea" id="RHEA-COMP:9593"/>
        <dbReference type="Rhea" id="RHEA-COMP:9597"/>
        <dbReference type="ChEBI" id="CHEBI:15377"/>
        <dbReference type="ChEBI" id="CHEBI:17029"/>
        <dbReference type="ChEBI" id="CHEBI:30089"/>
        <dbReference type="ChEBI" id="CHEBI:57704"/>
        <dbReference type="EC" id="3.5.1.41"/>
    </reaction>
    <physiologicalReaction direction="left-to-right" evidence="21">
        <dbReference type="Rhea" id="RHEA:10465"/>
    </physiologicalReaction>
</comment>
<evidence type="ECO:0000256" key="5">
    <source>
        <dbReference type="ARBA" id="ARBA00022475"/>
    </source>
</evidence>
<dbReference type="PROSITE" id="PS51677">
    <property type="entry name" value="NODB"/>
    <property type="match status" value="1"/>
</dbReference>
<keyword evidence="18" id="KW-0961">Cell wall biogenesis/degradation</keyword>
<evidence type="ECO:0000256" key="3">
    <source>
        <dbReference type="ARBA" id="ARBA00004609"/>
    </source>
</evidence>
<feature type="chain" id="PRO_5042179963" description="chitin deacetylase" evidence="22">
    <location>
        <begin position="17"/>
        <end position="401"/>
    </location>
</feature>
<dbReference type="Pfam" id="PF01522">
    <property type="entry name" value="Polysacc_deac_1"/>
    <property type="match status" value="1"/>
</dbReference>
<dbReference type="EC" id="3.5.1.41" evidence="20"/>
<evidence type="ECO:0000256" key="12">
    <source>
        <dbReference type="ARBA" id="ARBA00023024"/>
    </source>
</evidence>
<comment type="similarity">
    <text evidence="4">Belongs to the polysaccharide deacetylase family.</text>
</comment>
<evidence type="ECO:0000256" key="6">
    <source>
        <dbReference type="ARBA" id="ARBA00022512"/>
    </source>
</evidence>
<evidence type="ECO:0000256" key="9">
    <source>
        <dbReference type="ARBA" id="ARBA00022723"/>
    </source>
</evidence>
<keyword evidence="13" id="KW-0472">Membrane</keyword>
<evidence type="ECO:0000256" key="16">
    <source>
        <dbReference type="ARBA" id="ARBA00023285"/>
    </source>
</evidence>
<evidence type="ECO:0000256" key="18">
    <source>
        <dbReference type="ARBA" id="ARBA00023316"/>
    </source>
</evidence>
<gene>
    <name evidence="24" type="ORF">K450DRAFT_222492</name>
</gene>
<evidence type="ECO:0000313" key="24">
    <source>
        <dbReference type="EMBL" id="KAI8583728.1"/>
    </source>
</evidence>
<evidence type="ECO:0000256" key="15">
    <source>
        <dbReference type="ARBA" id="ARBA00023277"/>
    </source>
</evidence>
<dbReference type="EMBL" id="MU620895">
    <property type="protein sequence ID" value="KAI8583728.1"/>
    <property type="molecule type" value="Genomic_DNA"/>
</dbReference>
<dbReference type="GO" id="GO:0098552">
    <property type="term" value="C:side of membrane"/>
    <property type="evidence" value="ECO:0007669"/>
    <property type="project" value="UniProtKB-KW"/>
</dbReference>
<keyword evidence="19" id="KW-0624">Polysaccharide degradation</keyword>
<evidence type="ECO:0000256" key="10">
    <source>
        <dbReference type="ARBA" id="ARBA00022729"/>
    </source>
</evidence>
<keyword evidence="11" id="KW-0378">Hydrolase</keyword>
<feature type="domain" description="NodB homology" evidence="23">
    <location>
        <begin position="144"/>
        <end position="337"/>
    </location>
</feature>
<keyword evidence="15" id="KW-0119">Carbohydrate metabolism</keyword>
<comment type="caution">
    <text evidence="24">The sequence shown here is derived from an EMBL/GenBank/DDBJ whole genome shotgun (WGS) entry which is preliminary data.</text>
</comment>
<keyword evidence="17" id="KW-0449">Lipoprotein</keyword>
<evidence type="ECO:0000256" key="1">
    <source>
        <dbReference type="ARBA" id="ARBA00001941"/>
    </source>
</evidence>
<accession>A0AAD5HIX3</accession>
<evidence type="ECO:0000313" key="25">
    <source>
        <dbReference type="Proteomes" id="UP001206595"/>
    </source>
</evidence>
<organism evidence="24 25">
    <name type="scientific">Umbelopsis ramanniana AG</name>
    <dbReference type="NCBI Taxonomy" id="1314678"/>
    <lineage>
        <taxon>Eukaryota</taxon>
        <taxon>Fungi</taxon>
        <taxon>Fungi incertae sedis</taxon>
        <taxon>Mucoromycota</taxon>
        <taxon>Mucoromycotina</taxon>
        <taxon>Umbelopsidomycetes</taxon>
        <taxon>Umbelopsidales</taxon>
        <taxon>Umbelopsidaceae</taxon>
        <taxon>Umbelopsis</taxon>
    </lineage>
</organism>
<evidence type="ECO:0000256" key="20">
    <source>
        <dbReference type="ARBA" id="ARBA00024056"/>
    </source>
</evidence>
<proteinExistence type="inferred from homology"/>
<keyword evidence="8" id="KW-0336">GPI-anchor</keyword>
<evidence type="ECO:0000256" key="8">
    <source>
        <dbReference type="ARBA" id="ARBA00022622"/>
    </source>
</evidence>
<evidence type="ECO:0000256" key="17">
    <source>
        <dbReference type="ARBA" id="ARBA00023288"/>
    </source>
</evidence>
<dbReference type="Proteomes" id="UP001206595">
    <property type="component" value="Unassembled WGS sequence"/>
</dbReference>
<evidence type="ECO:0000256" key="22">
    <source>
        <dbReference type="SAM" id="SignalP"/>
    </source>
</evidence>
<evidence type="ECO:0000256" key="21">
    <source>
        <dbReference type="ARBA" id="ARBA00048494"/>
    </source>
</evidence>
<evidence type="ECO:0000256" key="14">
    <source>
        <dbReference type="ARBA" id="ARBA00023180"/>
    </source>
</evidence>
<dbReference type="GO" id="GO:0004099">
    <property type="term" value="F:chitin deacetylase activity"/>
    <property type="evidence" value="ECO:0007669"/>
    <property type="project" value="UniProtKB-EC"/>
</dbReference>
<protein>
    <recommendedName>
        <fullName evidence="20">chitin deacetylase</fullName>
        <ecNumber evidence="20">3.5.1.41</ecNumber>
    </recommendedName>
</protein>
<evidence type="ECO:0000259" key="23">
    <source>
        <dbReference type="PROSITE" id="PS51677"/>
    </source>
</evidence>
<evidence type="ECO:0000256" key="2">
    <source>
        <dbReference type="ARBA" id="ARBA00004191"/>
    </source>
</evidence>
<dbReference type="InterPro" id="IPR011330">
    <property type="entry name" value="Glyco_hydro/deAcase_b/a-brl"/>
</dbReference>
<evidence type="ECO:0000256" key="13">
    <source>
        <dbReference type="ARBA" id="ARBA00023136"/>
    </source>
</evidence>
<keyword evidence="5" id="KW-1003">Cell membrane</keyword>
<dbReference type="RefSeq" id="XP_051448732.1">
    <property type="nucleotide sequence ID" value="XM_051585916.1"/>
</dbReference>
<dbReference type="SUPFAM" id="SSF88713">
    <property type="entry name" value="Glycoside hydrolase/deacetylase"/>
    <property type="match status" value="1"/>
</dbReference>
<evidence type="ECO:0000256" key="19">
    <source>
        <dbReference type="ARBA" id="ARBA00023326"/>
    </source>
</evidence>
<name>A0AAD5HIX3_UMBRA</name>
<keyword evidence="6" id="KW-0134">Cell wall</keyword>
<reference evidence="24" key="1">
    <citation type="submission" date="2021-06" db="EMBL/GenBank/DDBJ databases">
        <authorList>
            <consortium name="DOE Joint Genome Institute"/>
            <person name="Mondo S.J."/>
            <person name="Amses K.R."/>
            <person name="Simmons D.R."/>
            <person name="Longcore J.E."/>
            <person name="Seto K."/>
            <person name="Alves G.H."/>
            <person name="Bonds A.E."/>
            <person name="Quandt C.A."/>
            <person name="Davis W.J."/>
            <person name="Chang Y."/>
            <person name="Letcher P.M."/>
            <person name="Powell M.J."/>
            <person name="Kuo A."/>
            <person name="Labutti K."/>
            <person name="Pangilinan J."/>
            <person name="Andreopoulos W."/>
            <person name="Tritt A."/>
            <person name="Riley R."/>
            <person name="Hundley H."/>
            <person name="Johnson J."/>
            <person name="Lipzen A."/>
            <person name="Barry K."/>
            <person name="Berbee M.L."/>
            <person name="Buchler N.E."/>
            <person name="Grigoriev I.V."/>
            <person name="Spatafora J.W."/>
            <person name="Stajich J.E."/>
            <person name="James T.Y."/>
        </authorList>
    </citation>
    <scope>NUCLEOTIDE SEQUENCE</scope>
    <source>
        <strain evidence="24">AG</strain>
    </source>
</reference>
<keyword evidence="7" id="KW-0964">Secreted</keyword>
<comment type="cofactor">
    <cofactor evidence="1">
        <name>Co(2+)</name>
        <dbReference type="ChEBI" id="CHEBI:48828"/>
    </cofactor>
</comment>
<keyword evidence="14" id="KW-0325">Glycoprotein</keyword>
<dbReference type="PANTHER" id="PTHR10587">
    <property type="entry name" value="GLYCOSYL TRANSFERASE-RELATED"/>
    <property type="match status" value="1"/>
</dbReference>
<feature type="signal peptide" evidence="22">
    <location>
        <begin position="1"/>
        <end position="16"/>
    </location>
</feature>
<evidence type="ECO:0000256" key="4">
    <source>
        <dbReference type="ARBA" id="ARBA00010973"/>
    </source>
</evidence>
<keyword evidence="9" id="KW-0479">Metal-binding</keyword>
<keyword evidence="12" id="KW-0146">Chitin degradation</keyword>
<dbReference type="GO" id="GO:0000272">
    <property type="term" value="P:polysaccharide catabolic process"/>
    <property type="evidence" value="ECO:0007669"/>
    <property type="project" value="UniProtKB-KW"/>
</dbReference>
<dbReference type="InterPro" id="IPR050248">
    <property type="entry name" value="Polysacc_deacetylase_ArnD"/>
</dbReference>
<dbReference type="InterPro" id="IPR002509">
    <property type="entry name" value="NODB_dom"/>
</dbReference>
<keyword evidence="16" id="KW-0170">Cobalt</keyword>
<dbReference type="GO" id="GO:0009272">
    <property type="term" value="P:fungal-type cell wall biogenesis"/>
    <property type="evidence" value="ECO:0007669"/>
    <property type="project" value="UniProtKB-ARBA"/>
</dbReference>
<dbReference type="GeneID" id="75911264"/>
<reference evidence="24" key="2">
    <citation type="journal article" date="2022" name="Proc. Natl. Acad. Sci. U.S.A.">
        <title>Diploid-dominant life cycles characterize the early evolution of Fungi.</title>
        <authorList>
            <person name="Amses K.R."/>
            <person name="Simmons D.R."/>
            <person name="Longcore J.E."/>
            <person name="Mondo S.J."/>
            <person name="Seto K."/>
            <person name="Jeronimo G.H."/>
            <person name="Bonds A.E."/>
            <person name="Quandt C.A."/>
            <person name="Davis W.J."/>
            <person name="Chang Y."/>
            <person name="Federici B.A."/>
            <person name="Kuo A."/>
            <person name="LaButti K."/>
            <person name="Pangilinan J."/>
            <person name="Andreopoulos W."/>
            <person name="Tritt A."/>
            <person name="Riley R."/>
            <person name="Hundley H."/>
            <person name="Johnson J."/>
            <person name="Lipzen A."/>
            <person name="Barry K."/>
            <person name="Lang B.F."/>
            <person name="Cuomo C.A."/>
            <person name="Buchler N.E."/>
            <person name="Grigoriev I.V."/>
            <person name="Spatafora J.W."/>
            <person name="Stajich J.E."/>
            <person name="James T.Y."/>
        </authorList>
    </citation>
    <scope>NUCLEOTIDE SEQUENCE</scope>
    <source>
        <strain evidence="24">AG</strain>
    </source>
</reference>
<evidence type="ECO:0000256" key="11">
    <source>
        <dbReference type="ARBA" id="ARBA00022801"/>
    </source>
</evidence>
<comment type="subcellular location">
    <subcellularLocation>
        <location evidence="3">Cell membrane</location>
        <topology evidence="3">Lipid-anchor</topology>
        <topology evidence="3">GPI-anchor</topology>
    </subcellularLocation>
    <subcellularLocation>
        <location evidence="2">Secreted</location>
        <location evidence="2">Cell wall</location>
    </subcellularLocation>
</comment>
<dbReference type="GO" id="GO:0005886">
    <property type="term" value="C:plasma membrane"/>
    <property type="evidence" value="ECO:0007669"/>
    <property type="project" value="UniProtKB-SubCell"/>
</dbReference>
<keyword evidence="25" id="KW-1185">Reference proteome</keyword>
<dbReference type="PANTHER" id="PTHR10587:SF98">
    <property type="entry name" value="CHITIN DEACETYLASE"/>
    <property type="match status" value="1"/>
</dbReference>
<dbReference type="Gene3D" id="3.20.20.370">
    <property type="entry name" value="Glycoside hydrolase/deacetylase"/>
    <property type="match status" value="1"/>
</dbReference>
<dbReference type="FunFam" id="3.20.20.370:FF:000004">
    <property type="entry name" value="Related to Chitin deacetylase"/>
    <property type="match status" value="1"/>
</dbReference>
<evidence type="ECO:0000256" key="7">
    <source>
        <dbReference type="ARBA" id="ARBA00022525"/>
    </source>
</evidence>
<keyword evidence="10 22" id="KW-0732">Signal</keyword>
<dbReference type="GO" id="GO:0071555">
    <property type="term" value="P:cell wall organization"/>
    <property type="evidence" value="ECO:0007669"/>
    <property type="project" value="UniProtKB-KW"/>
</dbReference>
<dbReference type="GO" id="GO:0006032">
    <property type="term" value="P:chitin catabolic process"/>
    <property type="evidence" value="ECO:0007669"/>
    <property type="project" value="UniProtKB-KW"/>
</dbReference>
<dbReference type="AlphaFoldDB" id="A0AAD5HIX3"/>